<evidence type="ECO:0000313" key="1">
    <source>
        <dbReference type="EMBL" id="RMZ96358.1"/>
    </source>
</evidence>
<reference evidence="1 2" key="1">
    <citation type="journal article" date="2018" name="Sci. Rep.">
        <title>Genomic signatures of local adaptation to the degree of environmental predictability in rotifers.</title>
        <authorList>
            <person name="Franch-Gras L."/>
            <person name="Hahn C."/>
            <person name="Garcia-Roger E.M."/>
            <person name="Carmona M.J."/>
            <person name="Serra M."/>
            <person name="Gomez A."/>
        </authorList>
    </citation>
    <scope>NUCLEOTIDE SEQUENCE [LARGE SCALE GENOMIC DNA]</scope>
    <source>
        <strain evidence="1">HYR1</strain>
    </source>
</reference>
<proteinExistence type="predicted"/>
<sequence length="70" mass="8166">MKSLLNETIFLRQIFFKEGKKKSNYDVLNIILIITCFSLKNRHMTFQAKFKNCVGIRSSGHLTGQNFQKP</sequence>
<organism evidence="1 2">
    <name type="scientific">Brachionus plicatilis</name>
    <name type="common">Marine rotifer</name>
    <name type="synonym">Brachionus muelleri</name>
    <dbReference type="NCBI Taxonomy" id="10195"/>
    <lineage>
        <taxon>Eukaryota</taxon>
        <taxon>Metazoa</taxon>
        <taxon>Spiralia</taxon>
        <taxon>Gnathifera</taxon>
        <taxon>Rotifera</taxon>
        <taxon>Eurotatoria</taxon>
        <taxon>Monogononta</taxon>
        <taxon>Pseudotrocha</taxon>
        <taxon>Ploima</taxon>
        <taxon>Brachionidae</taxon>
        <taxon>Brachionus</taxon>
    </lineage>
</organism>
<gene>
    <name evidence="1" type="ORF">BpHYR1_051110</name>
</gene>
<evidence type="ECO:0000313" key="2">
    <source>
        <dbReference type="Proteomes" id="UP000276133"/>
    </source>
</evidence>
<comment type="caution">
    <text evidence="1">The sequence shown here is derived from an EMBL/GenBank/DDBJ whole genome shotgun (WGS) entry which is preliminary data.</text>
</comment>
<dbReference type="EMBL" id="REGN01012278">
    <property type="protein sequence ID" value="RMZ96358.1"/>
    <property type="molecule type" value="Genomic_DNA"/>
</dbReference>
<accession>A0A3M7PBD1</accession>
<name>A0A3M7PBD1_BRAPC</name>
<keyword evidence="2" id="KW-1185">Reference proteome</keyword>
<protein>
    <submittedName>
        <fullName evidence="1">Uncharacterized protein</fullName>
    </submittedName>
</protein>
<dbReference type="AlphaFoldDB" id="A0A3M7PBD1"/>
<dbReference type="Proteomes" id="UP000276133">
    <property type="component" value="Unassembled WGS sequence"/>
</dbReference>